<feature type="transmembrane region" description="Helical" evidence="1">
    <location>
        <begin position="181"/>
        <end position="202"/>
    </location>
</feature>
<keyword evidence="1" id="KW-0472">Membrane</keyword>
<feature type="transmembrane region" description="Helical" evidence="1">
    <location>
        <begin position="240"/>
        <end position="260"/>
    </location>
</feature>
<accession>A0A835VJW9</accession>
<evidence type="ECO:0000313" key="2">
    <source>
        <dbReference type="EMBL" id="KAG0501622.1"/>
    </source>
</evidence>
<feature type="transmembrane region" description="Helical" evidence="1">
    <location>
        <begin position="88"/>
        <end position="105"/>
    </location>
</feature>
<evidence type="ECO:0000256" key="1">
    <source>
        <dbReference type="SAM" id="Phobius"/>
    </source>
</evidence>
<dbReference type="EMBL" id="JADCNM010000001">
    <property type="protein sequence ID" value="KAG0501622.1"/>
    <property type="molecule type" value="Genomic_DNA"/>
</dbReference>
<dbReference type="PANTHER" id="PTHR12242:SF38">
    <property type="entry name" value="TRANSMEMBRANE PROTEIN"/>
    <property type="match status" value="1"/>
</dbReference>
<dbReference type="OrthoDB" id="419711at2759"/>
<protein>
    <submittedName>
        <fullName evidence="2">Uncharacterized protein</fullName>
    </submittedName>
</protein>
<keyword evidence="1" id="KW-1133">Transmembrane helix</keyword>
<dbReference type="AlphaFoldDB" id="A0A835VJW9"/>
<feature type="transmembrane region" description="Helical" evidence="1">
    <location>
        <begin position="214"/>
        <end position="233"/>
    </location>
</feature>
<name>A0A835VJW9_VANPL</name>
<feature type="transmembrane region" description="Helical" evidence="1">
    <location>
        <begin position="280"/>
        <end position="301"/>
    </location>
</feature>
<dbReference type="Proteomes" id="UP000639772">
    <property type="component" value="Chromosome 1"/>
</dbReference>
<sequence>MAGEEGQSLAYWLRWQVLVCALIAALPAAAAVWLIKKKERQNLRAMNLWVPYWRNVSPFWLLAYRGIVFLLMAWLLVMLVLIEGVSVFYFYTQWTFALVLIYFLLGTMESARGCWIYSRQSVITREQALLQGNLERGHAATSSHMGDKIMDDTTLLGNSDGQVYERLHGENAGFSGYVMHIVYQMSAGAVVLTDAVFWIILLPDISSMHHRLDLLMVCMHSLNAVFLLVDTMLNSLPIPWFGMTYFVLWSCTYVAFQWVLHACGSNWWPYPFMELSTPWAPLWYLAMALIHFPCFSIFYLFSKAKNMLITKFYPNLCLKLC</sequence>
<dbReference type="GO" id="GO:0016020">
    <property type="term" value="C:membrane"/>
    <property type="evidence" value="ECO:0007669"/>
    <property type="project" value="TreeGrafter"/>
</dbReference>
<feature type="transmembrane region" description="Helical" evidence="1">
    <location>
        <begin position="56"/>
        <end position="82"/>
    </location>
</feature>
<evidence type="ECO:0000313" key="3">
    <source>
        <dbReference type="Proteomes" id="UP000639772"/>
    </source>
</evidence>
<dbReference type="PANTHER" id="PTHR12242">
    <property type="entry name" value="OS02G0130600 PROTEIN-RELATED"/>
    <property type="match status" value="1"/>
</dbReference>
<proteinExistence type="predicted"/>
<organism evidence="2 3">
    <name type="scientific">Vanilla planifolia</name>
    <name type="common">Vanilla</name>
    <dbReference type="NCBI Taxonomy" id="51239"/>
    <lineage>
        <taxon>Eukaryota</taxon>
        <taxon>Viridiplantae</taxon>
        <taxon>Streptophyta</taxon>
        <taxon>Embryophyta</taxon>
        <taxon>Tracheophyta</taxon>
        <taxon>Spermatophyta</taxon>
        <taxon>Magnoliopsida</taxon>
        <taxon>Liliopsida</taxon>
        <taxon>Asparagales</taxon>
        <taxon>Orchidaceae</taxon>
        <taxon>Vanilloideae</taxon>
        <taxon>Vanilleae</taxon>
        <taxon>Vanilla</taxon>
    </lineage>
</organism>
<feature type="transmembrane region" description="Helical" evidence="1">
    <location>
        <begin position="12"/>
        <end position="35"/>
    </location>
</feature>
<comment type="caution">
    <text evidence="2">The sequence shown here is derived from an EMBL/GenBank/DDBJ whole genome shotgun (WGS) entry which is preliminary data.</text>
</comment>
<keyword evidence="1" id="KW-0812">Transmembrane</keyword>
<gene>
    <name evidence="2" type="ORF">HPP92_001694</name>
</gene>
<reference evidence="2 3" key="1">
    <citation type="journal article" date="2020" name="Nat. Food">
        <title>A phased Vanilla planifolia genome enables genetic improvement of flavour and production.</title>
        <authorList>
            <person name="Hasing T."/>
            <person name="Tang H."/>
            <person name="Brym M."/>
            <person name="Khazi F."/>
            <person name="Huang T."/>
            <person name="Chambers A.H."/>
        </authorList>
    </citation>
    <scope>NUCLEOTIDE SEQUENCE [LARGE SCALE GENOMIC DNA]</scope>
    <source>
        <tissue evidence="2">Leaf</tissue>
    </source>
</reference>